<dbReference type="Gene3D" id="3.40.630.30">
    <property type="match status" value="1"/>
</dbReference>
<dbReference type="GO" id="GO:0016747">
    <property type="term" value="F:acyltransferase activity, transferring groups other than amino-acyl groups"/>
    <property type="evidence" value="ECO:0007669"/>
    <property type="project" value="InterPro"/>
</dbReference>
<dbReference type="InterPro" id="IPR000182">
    <property type="entry name" value="GNAT_dom"/>
</dbReference>
<dbReference type="Proteomes" id="UP000606044">
    <property type="component" value="Unassembled WGS sequence"/>
</dbReference>
<evidence type="ECO:0000256" key="1">
    <source>
        <dbReference type="ARBA" id="ARBA00022679"/>
    </source>
</evidence>
<dbReference type="EMBL" id="BMCT01000012">
    <property type="protein sequence ID" value="GGF87756.1"/>
    <property type="molecule type" value="Genomic_DNA"/>
</dbReference>
<dbReference type="PANTHER" id="PTHR43877:SF2">
    <property type="entry name" value="AMINOALKYLPHOSPHONATE N-ACETYLTRANSFERASE-RELATED"/>
    <property type="match status" value="1"/>
</dbReference>
<reference evidence="4" key="1">
    <citation type="journal article" date="2014" name="Int. J. Syst. Evol. Microbiol.">
        <title>Complete genome sequence of Corynebacterium casei LMG S-19264T (=DSM 44701T), isolated from a smear-ripened cheese.</title>
        <authorList>
            <consortium name="US DOE Joint Genome Institute (JGI-PGF)"/>
            <person name="Walter F."/>
            <person name="Albersmeier A."/>
            <person name="Kalinowski J."/>
            <person name="Ruckert C."/>
        </authorList>
    </citation>
    <scope>NUCLEOTIDE SEQUENCE</scope>
    <source>
        <strain evidence="4">CCM 7897</strain>
    </source>
</reference>
<keyword evidence="1" id="KW-0808">Transferase</keyword>
<name>A0A917FL81_9HYPH</name>
<dbReference type="PANTHER" id="PTHR43877">
    <property type="entry name" value="AMINOALKYLPHOSPHONATE N-ACETYLTRANSFERASE-RELATED-RELATED"/>
    <property type="match status" value="1"/>
</dbReference>
<comment type="caution">
    <text evidence="4">The sequence shown here is derived from an EMBL/GenBank/DDBJ whole genome shotgun (WGS) entry which is preliminary data.</text>
</comment>
<evidence type="ECO:0000313" key="4">
    <source>
        <dbReference type="EMBL" id="GGF87756.1"/>
    </source>
</evidence>
<evidence type="ECO:0000256" key="2">
    <source>
        <dbReference type="ARBA" id="ARBA00023315"/>
    </source>
</evidence>
<dbReference type="SUPFAM" id="SSF55729">
    <property type="entry name" value="Acyl-CoA N-acyltransferases (Nat)"/>
    <property type="match status" value="1"/>
</dbReference>
<dbReference type="InterPro" id="IPR050832">
    <property type="entry name" value="Bact_Acetyltransf"/>
</dbReference>
<organism evidence="4 5">
    <name type="scientific">Azorhizobium oxalatiphilum</name>
    <dbReference type="NCBI Taxonomy" id="980631"/>
    <lineage>
        <taxon>Bacteria</taxon>
        <taxon>Pseudomonadati</taxon>
        <taxon>Pseudomonadota</taxon>
        <taxon>Alphaproteobacteria</taxon>
        <taxon>Hyphomicrobiales</taxon>
        <taxon>Xanthobacteraceae</taxon>
        <taxon>Azorhizobium</taxon>
    </lineage>
</organism>
<reference evidence="4" key="2">
    <citation type="submission" date="2020-09" db="EMBL/GenBank/DDBJ databases">
        <authorList>
            <person name="Sun Q."/>
            <person name="Sedlacek I."/>
        </authorList>
    </citation>
    <scope>NUCLEOTIDE SEQUENCE</scope>
    <source>
        <strain evidence="4">CCM 7897</strain>
    </source>
</reference>
<keyword evidence="5" id="KW-1185">Reference proteome</keyword>
<evidence type="ECO:0000313" key="5">
    <source>
        <dbReference type="Proteomes" id="UP000606044"/>
    </source>
</evidence>
<dbReference type="Pfam" id="PF13508">
    <property type="entry name" value="Acetyltransf_7"/>
    <property type="match status" value="1"/>
</dbReference>
<sequence>MEALVHAAYAPYVLRNGLIPGPMRDDYGALIDDGRVHVVERDGKIGGLIVLLPQAGIMLLDNVAVDPALHGTGLGRQLLIFAEEAARASGYGAIRLYTQEIMIENIALYIRIGYRETHRVEEKGLKRIYMLKVL</sequence>
<gene>
    <name evidence="4" type="ORF">GCM10007301_54590</name>
</gene>
<evidence type="ECO:0000259" key="3">
    <source>
        <dbReference type="PROSITE" id="PS51186"/>
    </source>
</evidence>
<dbReference type="CDD" id="cd04301">
    <property type="entry name" value="NAT_SF"/>
    <property type="match status" value="1"/>
</dbReference>
<dbReference type="InterPro" id="IPR016181">
    <property type="entry name" value="Acyl_CoA_acyltransferase"/>
</dbReference>
<dbReference type="PROSITE" id="PS51186">
    <property type="entry name" value="GNAT"/>
    <property type="match status" value="1"/>
</dbReference>
<accession>A0A917FL81</accession>
<proteinExistence type="predicted"/>
<feature type="domain" description="N-acetyltransferase" evidence="3">
    <location>
        <begin position="1"/>
        <end position="134"/>
    </location>
</feature>
<protein>
    <submittedName>
        <fullName evidence="4">GNAT family N-acetyltransferase</fullName>
    </submittedName>
</protein>
<dbReference type="AlphaFoldDB" id="A0A917FL81"/>
<keyword evidence="2" id="KW-0012">Acyltransferase</keyword>